<evidence type="ECO:0000313" key="1">
    <source>
        <dbReference type="EMBL" id="KOF73552.1"/>
    </source>
</evidence>
<organism evidence="1">
    <name type="scientific">Octopus bimaculoides</name>
    <name type="common">California two-spotted octopus</name>
    <dbReference type="NCBI Taxonomy" id="37653"/>
    <lineage>
        <taxon>Eukaryota</taxon>
        <taxon>Metazoa</taxon>
        <taxon>Spiralia</taxon>
        <taxon>Lophotrochozoa</taxon>
        <taxon>Mollusca</taxon>
        <taxon>Cephalopoda</taxon>
        <taxon>Coleoidea</taxon>
        <taxon>Octopodiformes</taxon>
        <taxon>Octopoda</taxon>
        <taxon>Incirrata</taxon>
        <taxon>Octopodidae</taxon>
        <taxon>Octopus</taxon>
    </lineage>
</organism>
<name>A0A0L8G965_OCTBM</name>
<gene>
    <name evidence="1" type="ORF">OCBIM_22037714mg</name>
</gene>
<dbReference type="AlphaFoldDB" id="A0A0L8G965"/>
<accession>A0A0L8G965</accession>
<proteinExistence type="predicted"/>
<dbReference type="EMBL" id="KQ423110">
    <property type="protein sequence ID" value="KOF73552.1"/>
    <property type="molecule type" value="Genomic_DNA"/>
</dbReference>
<protein>
    <submittedName>
        <fullName evidence="1">Uncharacterized protein</fullName>
    </submittedName>
</protein>
<reference evidence="1" key="1">
    <citation type="submission" date="2015-07" db="EMBL/GenBank/DDBJ databases">
        <title>MeaNS - Measles Nucleotide Surveillance Program.</title>
        <authorList>
            <person name="Tran T."/>
            <person name="Druce J."/>
        </authorList>
    </citation>
    <scope>NUCLEOTIDE SEQUENCE</scope>
    <source>
        <strain evidence="1">UCB-OBI-ISO-001</strain>
        <tissue evidence="1">Gonad</tissue>
    </source>
</reference>
<sequence>MQHISLPRTNYPACCYKLCVYYSLLRTRRATNARYLTQMQDNVTELAIS</sequence>